<dbReference type="InterPro" id="IPR036452">
    <property type="entry name" value="Ribo_hydro-like"/>
</dbReference>
<dbReference type="EMBL" id="JAUJEB010000018">
    <property type="protein sequence ID" value="MDN5217471.1"/>
    <property type="molecule type" value="Genomic_DNA"/>
</dbReference>
<dbReference type="Pfam" id="PF21027">
    <property type="entry name" value="Sde0182_C"/>
    <property type="match status" value="1"/>
</dbReference>
<sequence>MKLSFFILFLFLSIGTLTAQKPRLIVTTDIGQDPDDEQSLVRLLHYSNEFDLEGLIANADANYDKEAAILKAEIIHKMIDSYAAIEKNLLLHATEYPKSTYLHTIVKEGTFGNGHHVPMEDFIGKNHDTEGSDWIIKMVDKKDPRPVNVAIWGGACDLAQALWKIQHSRNKNEVEQFVEKLRVFFIGKQDSSNQWIIDTFPNIWLILALDRNGNKWESGYRGMFWGGDMRNTSKEWLHENIISQNALASHYPDHAYTGGEGKNPHMAMKEGDSPSFLYFLENGLNQPDHPEWGNWGGRYLAERDQFYRDANDDYFDEQTGKIINSPRATVFRWRIDFQNDFAARVQWGTKKYSEANHHPVIIVNGENGKSPLRIKVESGDRILLDASKSSDFDKDNLGFEWLVYKEAGTYMGTMKIKKPDKPKLSFKSPKDAKGTNIHLICRVTDNGIPALTSYKRVIIQIE</sequence>
<dbReference type="Pfam" id="PF07632">
    <property type="entry name" value="Sde182_NH-like"/>
    <property type="match status" value="1"/>
</dbReference>
<proteinExistence type="predicted"/>
<gene>
    <name evidence="3" type="ORF">QQ020_35695</name>
</gene>
<name>A0ABT8LJX7_9BACT</name>
<dbReference type="InterPro" id="IPR011483">
    <property type="entry name" value="Sde182_NH-like"/>
</dbReference>
<dbReference type="RefSeq" id="WP_346762807.1">
    <property type="nucleotide sequence ID" value="NZ_JAUJEB010000018.1"/>
</dbReference>
<evidence type="ECO:0000313" key="4">
    <source>
        <dbReference type="Proteomes" id="UP001172083"/>
    </source>
</evidence>
<evidence type="ECO:0000259" key="2">
    <source>
        <dbReference type="Pfam" id="PF21027"/>
    </source>
</evidence>
<protein>
    <submittedName>
        <fullName evidence="3">DUF1593 domain-containing protein</fullName>
    </submittedName>
</protein>
<evidence type="ECO:0000259" key="1">
    <source>
        <dbReference type="Pfam" id="PF07632"/>
    </source>
</evidence>
<dbReference type="InterPro" id="IPR048527">
    <property type="entry name" value="Sde182_C"/>
</dbReference>
<reference evidence="3" key="1">
    <citation type="submission" date="2023-06" db="EMBL/GenBank/DDBJ databases">
        <title>Genomic of Agaribacillus aureum.</title>
        <authorList>
            <person name="Wang G."/>
        </authorList>
    </citation>
    <scope>NUCLEOTIDE SEQUENCE</scope>
    <source>
        <strain evidence="3">BMA12</strain>
    </source>
</reference>
<dbReference type="Proteomes" id="UP001172083">
    <property type="component" value="Unassembled WGS sequence"/>
</dbReference>
<organism evidence="3 4">
    <name type="scientific">Agaribacillus aureus</name>
    <dbReference type="NCBI Taxonomy" id="3051825"/>
    <lineage>
        <taxon>Bacteria</taxon>
        <taxon>Pseudomonadati</taxon>
        <taxon>Bacteroidota</taxon>
        <taxon>Cytophagia</taxon>
        <taxon>Cytophagales</taxon>
        <taxon>Splendidivirgaceae</taxon>
        <taxon>Agaribacillus</taxon>
    </lineage>
</organism>
<dbReference type="Gene3D" id="3.90.245.10">
    <property type="entry name" value="Ribonucleoside hydrolase-like"/>
    <property type="match status" value="1"/>
</dbReference>
<evidence type="ECO:0000313" key="3">
    <source>
        <dbReference type="EMBL" id="MDN5217471.1"/>
    </source>
</evidence>
<accession>A0ABT8LJX7</accession>
<feature type="domain" description="Cellulose-binding Sde182 C-terminal" evidence="2">
    <location>
        <begin position="382"/>
        <end position="461"/>
    </location>
</feature>
<dbReference type="SUPFAM" id="SSF53590">
    <property type="entry name" value="Nucleoside hydrolase"/>
    <property type="match status" value="1"/>
</dbReference>
<comment type="caution">
    <text evidence="3">The sequence shown here is derived from an EMBL/GenBank/DDBJ whole genome shotgun (WGS) entry which is preliminary data.</text>
</comment>
<dbReference type="InterPro" id="IPR013783">
    <property type="entry name" value="Ig-like_fold"/>
</dbReference>
<feature type="domain" description="Cellulose-binding Sde182 nucleoside hydrolase-like" evidence="1">
    <location>
        <begin position="23"/>
        <end position="299"/>
    </location>
</feature>
<dbReference type="Gene3D" id="2.60.40.10">
    <property type="entry name" value="Immunoglobulins"/>
    <property type="match status" value="1"/>
</dbReference>
<keyword evidence="4" id="KW-1185">Reference proteome</keyword>